<keyword evidence="1" id="KW-0812">Transmembrane</keyword>
<sequence length="120" mass="12754">MYAPGAAAAAAAAATGKPGLASSALLSMEAAAAAATTVAPSPPPAVTRYCSRAGWIPFFISRSCSFYCYGILMYFFNFFIICSRSFQVSPPSLLPARRFRAPSLSFLFIFRHRTGPGGQK</sequence>
<dbReference type="EMBL" id="JABWUV010000002">
    <property type="protein sequence ID" value="KAF6378846.1"/>
    <property type="molecule type" value="Genomic_DNA"/>
</dbReference>
<name>A0A7J7ZY99_MYOMY</name>
<feature type="transmembrane region" description="Helical" evidence="1">
    <location>
        <begin position="58"/>
        <end position="80"/>
    </location>
</feature>
<reference evidence="2 3" key="1">
    <citation type="journal article" date="2020" name="Nature">
        <title>Six reference-quality genomes reveal evolution of bat adaptations.</title>
        <authorList>
            <person name="Jebb D."/>
            <person name="Huang Z."/>
            <person name="Pippel M."/>
            <person name="Hughes G.M."/>
            <person name="Lavrichenko K."/>
            <person name="Devanna P."/>
            <person name="Winkler S."/>
            <person name="Jermiin L.S."/>
            <person name="Skirmuntt E.C."/>
            <person name="Katzourakis A."/>
            <person name="Burkitt-Gray L."/>
            <person name="Ray D.A."/>
            <person name="Sullivan K.A.M."/>
            <person name="Roscito J.G."/>
            <person name="Kirilenko B.M."/>
            <person name="Davalos L.M."/>
            <person name="Corthals A.P."/>
            <person name="Power M.L."/>
            <person name="Jones G."/>
            <person name="Ransome R.D."/>
            <person name="Dechmann D.K.N."/>
            <person name="Locatelli A.G."/>
            <person name="Puechmaille S.J."/>
            <person name="Fedrigo O."/>
            <person name="Jarvis E.D."/>
            <person name="Hiller M."/>
            <person name="Vernes S.C."/>
            <person name="Myers E.W."/>
            <person name="Teeling E.C."/>
        </authorList>
    </citation>
    <scope>NUCLEOTIDE SEQUENCE [LARGE SCALE GENOMIC DNA]</scope>
    <source>
        <strain evidence="2">MMyoMyo1</strain>
        <tissue evidence="2">Flight muscle</tissue>
    </source>
</reference>
<organism evidence="2 3">
    <name type="scientific">Myotis myotis</name>
    <name type="common">Greater mouse-eared bat</name>
    <name type="synonym">Vespertilio myotis</name>
    <dbReference type="NCBI Taxonomy" id="51298"/>
    <lineage>
        <taxon>Eukaryota</taxon>
        <taxon>Metazoa</taxon>
        <taxon>Chordata</taxon>
        <taxon>Craniata</taxon>
        <taxon>Vertebrata</taxon>
        <taxon>Euteleostomi</taxon>
        <taxon>Mammalia</taxon>
        <taxon>Eutheria</taxon>
        <taxon>Laurasiatheria</taxon>
        <taxon>Chiroptera</taxon>
        <taxon>Yangochiroptera</taxon>
        <taxon>Vespertilionidae</taxon>
        <taxon>Myotis</taxon>
    </lineage>
</organism>
<keyword evidence="1" id="KW-0472">Membrane</keyword>
<evidence type="ECO:0000313" key="2">
    <source>
        <dbReference type="EMBL" id="KAF6378846.1"/>
    </source>
</evidence>
<evidence type="ECO:0000313" key="3">
    <source>
        <dbReference type="Proteomes" id="UP000527355"/>
    </source>
</evidence>
<protein>
    <submittedName>
        <fullName evidence="2">Uncharacterized protein</fullName>
    </submittedName>
</protein>
<gene>
    <name evidence="2" type="ORF">mMyoMyo1_009741</name>
</gene>
<keyword evidence="3" id="KW-1185">Reference proteome</keyword>
<proteinExistence type="predicted"/>
<accession>A0A7J7ZY99</accession>
<dbReference type="AlphaFoldDB" id="A0A7J7ZY99"/>
<comment type="caution">
    <text evidence="2">The sequence shown here is derived from an EMBL/GenBank/DDBJ whole genome shotgun (WGS) entry which is preliminary data.</text>
</comment>
<evidence type="ECO:0000256" key="1">
    <source>
        <dbReference type="SAM" id="Phobius"/>
    </source>
</evidence>
<dbReference type="Proteomes" id="UP000527355">
    <property type="component" value="Unassembled WGS sequence"/>
</dbReference>
<keyword evidence="1" id="KW-1133">Transmembrane helix</keyword>